<evidence type="ECO:0000259" key="3">
    <source>
        <dbReference type="Pfam" id="PF01167"/>
    </source>
</evidence>
<evidence type="ECO:0000313" key="5">
    <source>
        <dbReference type="Proteomes" id="UP000039865"/>
    </source>
</evidence>
<feature type="domain" description="Tubby C-terminal" evidence="3">
    <location>
        <begin position="791"/>
        <end position="1075"/>
    </location>
</feature>
<feature type="region of interest" description="Disordered" evidence="2">
    <location>
        <begin position="131"/>
        <end position="162"/>
    </location>
</feature>
<feature type="compositionally biased region" description="Acidic residues" evidence="2">
    <location>
        <begin position="531"/>
        <end position="547"/>
    </location>
</feature>
<feature type="compositionally biased region" description="Basic and acidic residues" evidence="2">
    <location>
        <begin position="577"/>
        <end position="588"/>
    </location>
</feature>
<dbReference type="SUPFAM" id="SSF54518">
    <property type="entry name" value="Tubby C-terminal domain-like"/>
    <property type="match status" value="1"/>
</dbReference>
<dbReference type="InterPro" id="IPR000007">
    <property type="entry name" value="Tubby_C"/>
</dbReference>
<feature type="region of interest" description="Disordered" evidence="2">
    <location>
        <begin position="396"/>
        <end position="417"/>
    </location>
</feature>
<dbReference type="Proteomes" id="UP000039865">
    <property type="component" value="Unassembled WGS sequence"/>
</dbReference>
<dbReference type="PANTHER" id="PTHR16517:SF7">
    <property type="entry name" value="PROTEIN KING TUBBY"/>
    <property type="match status" value="1"/>
</dbReference>
<feature type="compositionally biased region" description="Basic and acidic residues" evidence="2">
    <location>
        <begin position="499"/>
        <end position="509"/>
    </location>
</feature>
<dbReference type="OrthoDB" id="8775810at2759"/>
<evidence type="ECO:0000256" key="1">
    <source>
        <dbReference type="ARBA" id="ARBA00007129"/>
    </source>
</evidence>
<dbReference type="OMA" id="GINHRIE"/>
<keyword evidence="5" id="KW-1185">Reference proteome</keyword>
<evidence type="ECO:0000256" key="2">
    <source>
        <dbReference type="SAM" id="MobiDB-lite"/>
    </source>
</evidence>
<name>A0A078AL38_STYLE</name>
<feature type="compositionally biased region" description="Polar residues" evidence="2">
    <location>
        <begin position="153"/>
        <end position="162"/>
    </location>
</feature>
<protein>
    <recommendedName>
        <fullName evidence="3">Tubby C-terminal domain-containing protein</fullName>
    </recommendedName>
</protein>
<feature type="compositionally biased region" description="Polar residues" evidence="2">
    <location>
        <begin position="279"/>
        <end position="288"/>
    </location>
</feature>
<feature type="compositionally biased region" description="Acidic residues" evidence="2">
    <location>
        <begin position="666"/>
        <end position="687"/>
    </location>
</feature>
<dbReference type="PRINTS" id="PR01573">
    <property type="entry name" value="SUPERTUBBY"/>
</dbReference>
<evidence type="ECO:0000313" key="4">
    <source>
        <dbReference type="EMBL" id="CDW83080.1"/>
    </source>
</evidence>
<feature type="region of interest" description="Disordered" evidence="2">
    <location>
        <begin position="247"/>
        <end position="288"/>
    </location>
</feature>
<dbReference type="Gene3D" id="3.20.90.10">
    <property type="entry name" value="Tubby Protein, Chain A"/>
    <property type="match status" value="1"/>
</dbReference>
<dbReference type="EMBL" id="CCKQ01011510">
    <property type="protein sequence ID" value="CDW83080.1"/>
    <property type="molecule type" value="Genomic_DNA"/>
</dbReference>
<feature type="compositionally biased region" description="Polar residues" evidence="2">
    <location>
        <begin position="131"/>
        <end position="144"/>
    </location>
</feature>
<feature type="region of interest" description="Disordered" evidence="2">
    <location>
        <begin position="732"/>
        <end position="754"/>
    </location>
</feature>
<feature type="compositionally biased region" description="Polar residues" evidence="2">
    <location>
        <begin position="1"/>
        <end position="15"/>
    </location>
</feature>
<feature type="compositionally biased region" description="Polar residues" evidence="2">
    <location>
        <begin position="324"/>
        <end position="342"/>
    </location>
</feature>
<proteinExistence type="inferred from homology"/>
<feature type="compositionally biased region" description="Low complexity" evidence="2">
    <location>
        <begin position="247"/>
        <end position="273"/>
    </location>
</feature>
<feature type="compositionally biased region" description="Basic residues" evidence="2">
    <location>
        <begin position="702"/>
        <end position="711"/>
    </location>
</feature>
<feature type="compositionally biased region" description="Basic and acidic residues" evidence="2">
    <location>
        <begin position="617"/>
        <end position="633"/>
    </location>
</feature>
<feature type="region of interest" description="Disordered" evidence="2">
    <location>
        <begin position="322"/>
        <end position="349"/>
    </location>
</feature>
<feature type="region of interest" description="Disordered" evidence="2">
    <location>
        <begin position="1"/>
        <end position="58"/>
    </location>
</feature>
<comment type="similarity">
    <text evidence="1">Belongs to the TUB family.</text>
</comment>
<dbReference type="InterPro" id="IPR025659">
    <property type="entry name" value="Tubby-like_C"/>
</dbReference>
<dbReference type="Pfam" id="PF01167">
    <property type="entry name" value="Tub"/>
    <property type="match status" value="1"/>
</dbReference>
<feature type="compositionally biased region" description="Low complexity" evidence="2">
    <location>
        <begin position="732"/>
        <end position="747"/>
    </location>
</feature>
<feature type="compositionally biased region" description="Basic and acidic residues" evidence="2">
    <location>
        <begin position="688"/>
        <end position="701"/>
    </location>
</feature>
<dbReference type="AlphaFoldDB" id="A0A078AL38"/>
<accession>A0A078AL38</accession>
<dbReference type="PANTHER" id="PTHR16517">
    <property type="entry name" value="TUBBY-RELATED"/>
    <property type="match status" value="1"/>
</dbReference>
<sequence>MASNLSAGGQTSPFYGSSKPMYLGDEKNLKKKRGMDLLQTEEDEEDTGHEYSKIQSGSQLQQTAQQYIQMNSQFNLTQNNNKFQSVIGGGPSMMRDKSPIASTLYQDSFSIDNTNNSSLNNSFMGGINDPSTKSRTQKNQNQFHGLTPGGGINPNTNSSQNMNKSRFDEEKSFTNENKHLNHNGPTISVINYNNPTINNTQINLSNDPILSRVYQYGTQMDNQPSSNAYEDEEFYDQLNYSKMNQNANNKQKNQKSKNQPQQQPNISSLNNSQFGPNPYKTQGQSSALGQKLSSLASATMNQQATAVMKTVSLANPYADDLSKTTKNINQPMSQQISRQNSRSDMEQSDIEEIEQEVSKKKVVRKKIIKKIIKKKNPDGTDAPPQVITTIVEKKVNDKSKVSETGDSQQLNLKQGPPMAQVNNIQVISEEQKQENDQQPIQQPKRRVIKKIIKKKAKPQTENTVQAEEEIISKNNIDQKSDFQEAKQIKQLEEPKKMQIKLKEETKKLQQQDQQVIPKSIMKKPKHKQESSEEEEENKDEQLSEDEAQVISKKRGRQQRDEQPKKTQKQKIPQKVNKRGDSNEDETKQKVKRRREVSQSQSDKEGNSQESQSDEEVKEIIAKKQKKKQEDFKSKQKRAQSEVPNRKGRKSNQERASKQKKKHVSASDEEGASSEEEEDDSQEEDYDSEDRNDAEGSDDSHTRRIKKFKRQQQKLALQQQQLNKEKQKLEQQKTAIIQSQQNSQTNQTGKNGSAPLIQKPMSFKVAICDAESYKAFVDQIVYGSRLKELIMNPIPFQMGQLKFTIERHRSGFNRLHPSYYFYLEKNQGGRLLMLYAKKRAFNKTANYLISMEKNKKTRSNDVCLGKLRANPECDKYTLYDNGENYTKSSQFQPDQIRNEHGVYQYRYEPCNVGNIRKMVVILPTLIQTNLPSHAKIDNTLPLGQDSNGNLVVMTQKPWKPLRDQDTIIETYTREMVRNQGYQVFVDNPPAWNPSNHSNNQLIIETNTYVYDFKGRVTQPSIKNFQLIPEMDGRRQVTLQDFVLQFGKNGKDQFILDVQYPFSVFQAFGLALSAFDTD</sequence>
<gene>
    <name evidence="4" type="primary">Contig18326.g19465</name>
    <name evidence="4" type="ORF">STYLEM_12119</name>
</gene>
<reference evidence="4 5" key="1">
    <citation type="submission" date="2014-06" db="EMBL/GenBank/DDBJ databases">
        <authorList>
            <person name="Swart Estienne"/>
        </authorList>
    </citation>
    <scope>NUCLEOTIDE SEQUENCE [LARGE SCALE GENOMIC DNA]</scope>
    <source>
        <strain evidence="4 5">130c</strain>
    </source>
</reference>
<dbReference type="InParanoid" id="A0A078AL38"/>
<organism evidence="4 5">
    <name type="scientific">Stylonychia lemnae</name>
    <name type="common">Ciliate</name>
    <dbReference type="NCBI Taxonomy" id="5949"/>
    <lineage>
        <taxon>Eukaryota</taxon>
        <taxon>Sar</taxon>
        <taxon>Alveolata</taxon>
        <taxon>Ciliophora</taxon>
        <taxon>Intramacronucleata</taxon>
        <taxon>Spirotrichea</taxon>
        <taxon>Stichotrichia</taxon>
        <taxon>Sporadotrichida</taxon>
        <taxon>Oxytrichidae</taxon>
        <taxon>Stylonychinae</taxon>
        <taxon>Stylonychia</taxon>
    </lineage>
</organism>
<feature type="region of interest" description="Disordered" evidence="2">
    <location>
        <begin position="499"/>
        <end position="716"/>
    </location>
</feature>